<name>A0A1W1BJE4_9ZZZZ</name>
<dbReference type="EMBL" id="FPHC01000030">
    <property type="protein sequence ID" value="SFV53638.1"/>
    <property type="molecule type" value="Genomic_DNA"/>
</dbReference>
<dbReference type="GO" id="GO:0140359">
    <property type="term" value="F:ABC-type transporter activity"/>
    <property type="evidence" value="ECO:0007669"/>
    <property type="project" value="InterPro"/>
</dbReference>
<dbReference type="AlphaFoldDB" id="A0A1W1BJE4"/>
<organism evidence="6">
    <name type="scientific">hydrothermal vent metagenome</name>
    <dbReference type="NCBI Taxonomy" id="652676"/>
    <lineage>
        <taxon>unclassified sequences</taxon>
        <taxon>metagenomes</taxon>
        <taxon>ecological metagenomes</taxon>
    </lineage>
</organism>
<keyword evidence="3 4" id="KW-0472">Membrane</keyword>
<keyword evidence="1 4" id="KW-0812">Transmembrane</keyword>
<protein>
    <submittedName>
        <fullName evidence="6">Putative ABC transporter, ATP-binding protein</fullName>
    </submittedName>
</protein>
<dbReference type="SUPFAM" id="SSF90123">
    <property type="entry name" value="ABC transporter transmembrane region"/>
    <property type="match status" value="1"/>
</dbReference>
<dbReference type="GO" id="GO:0016020">
    <property type="term" value="C:membrane"/>
    <property type="evidence" value="ECO:0007669"/>
    <property type="project" value="InterPro"/>
</dbReference>
<accession>A0A1W1BJE4</accession>
<keyword evidence="6" id="KW-0547">Nucleotide-binding</keyword>
<evidence type="ECO:0000256" key="1">
    <source>
        <dbReference type="ARBA" id="ARBA00022692"/>
    </source>
</evidence>
<evidence type="ECO:0000256" key="2">
    <source>
        <dbReference type="ARBA" id="ARBA00022989"/>
    </source>
</evidence>
<dbReference type="GO" id="GO:0005524">
    <property type="term" value="F:ATP binding"/>
    <property type="evidence" value="ECO:0007669"/>
    <property type="project" value="UniProtKB-KW"/>
</dbReference>
<dbReference type="InterPro" id="IPR011527">
    <property type="entry name" value="ABC1_TM_dom"/>
</dbReference>
<dbReference type="InterPro" id="IPR036640">
    <property type="entry name" value="ABC1_TM_sf"/>
</dbReference>
<reference evidence="6" key="1">
    <citation type="submission" date="2016-10" db="EMBL/GenBank/DDBJ databases">
        <authorList>
            <person name="de Groot N.N."/>
        </authorList>
    </citation>
    <scope>NUCLEOTIDE SEQUENCE</scope>
</reference>
<feature type="transmembrane region" description="Helical" evidence="4">
    <location>
        <begin position="52"/>
        <end position="73"/>
    </location>
</feature>
<gene>
    <name evidence="6" type="ORF">MNB_SV-6-1783</name>
</gene>
<keyword evidence="6" id="KW-0067">ATP-binding</keyword>
<sequence>MISFYNRMAEKINILTATTSFLSNAIIQAVSVVTISLGVYEIHSGRLNVGSLIAITILSSRAMVPIIQLSNIVMKFKQIKESLDSLNKYWR</sequence>
<dbReference type="PROSITE" id="PS50929">
    <property type="entry name" value="ABC_TM1F"/>
    <property type="match status" value="1"/>
</dbReference>
<feature type="domain" description="ABC transmembrane type-1" evidence="5">
    <location>
        <begin position="1"/>
        <end position="78"/>
    </location>
</feature>
<evidence type="ECO:0000256" key="3">
    <source>
        <dbReference type="ARBA" id="ARBA00023136"/>
    </source>
</evidence>
<proteinExistence type="predicted"/>
<evidence type="ECO:0000313" key="6">
    <source>
        <dbReference type="EMBL" id="SFV53638.1"/>
    </source>
</evidence>
<feature type="transmembrane region" description="Helical" evidence="4">
    <location>
        <begin position="21"/>
        <end position="40"/>
    </location>
</feature>
<evidence type="ECO:0000256" key="4">
    <source>
        <dbReference type="SAM" id="Phobius"/>
    </source>
</evidence>
<dbReference type="Gene3D" id="1.20.1560.10">
    <property type="entry name" value="ABC transporter type 1, transmembrane domain"/>
    <property type="match status" value="1"/>
</dbReference>
<evidence type="ECO:0000259" key="5">
    <source>
        <dbReference type="PROSITE" id="PS50929"/>
    </source>
</evidence>
<keyword evidence="2 4" id="KW-1133">Transmembrane helix</keyword>